<comment type="similarity">
    <text evidence="1">Belongs to the HupF/HypC family.</text>
</comment>
<dbReference type="Gene3D" id="2.30.30.140">
    <property type="match status" value="1"/>
</dbReference>
<dbReference type="SUPFAM" id="SSF159127">
    <property type="entry name" value="HupF/HypC-like"/>
    <property type="match status" value="1"/>
</dbReference>
<dbReference type="NCBIfam" id="TIGR00074">
    <property type="entry name" value="hypC_hupF"/>
    <property type="match status" value="1"/>
</dbReference>
<evidence type="ECO:0000313" key="2">
    <source>
        <dbReference type="EMBL" id="NSL56707.1"/>
    </source>
</evidence>
<dbReference type="PANTHER" id="PTHR35177">
    <property type="entry name" value="HYDROGENASE MATURATION FACTOR HYBG"/>
    <property type="match status" value="1"/>
</dbReference>
<protein>
    <submittedName>
        <fullName evidence="2">HypC/HybG/HupF family hydrogenase formation chaperone</fullName>
    </submittedName>
</protein>
<evidence type="ECO:0000313" key="3">
    <source>
        <dbReference type="Proteomes" id="UP000778523"/>
    </source>
</evidence>
<sequence>MCLGVPMKIVSLHGERAFAEALGVRREIALSLLPQPWPHPGDYVMVHVGYAIERVDATLAEESHTLWQAMEAGRDA</sequence>
<dbReference type="InterPro" id="IPR019812">
    <property type="entry name" value="Hydgase_assmbl_chp_CS"/>
</dbReference>
<dbReference type="PRINTS" id="PR00445">
    <property type="entry name" value="HUPFHYPC"/>
</dbReference>
<dbReference type="RefSeq" id="WP_170023018.1">
    <property type="nucleotide sequence ID" value="NZ_JABCSC020000005.1"/>
</dbReference>
<accession>A0ABX2IK69</accession>
<keyword evidence="3" id="KW-1185">Reference proteome</keyword>
<proteinExistence type="inferred from homology"/>
<reference evidence="2 3" key="1">
    <citation type="submission" date="2020-06" db="EMBL/GenBank/DDBJ databases">
        <title>Draft genome of Uliginosibacterium sp. IMCC34675.</title>
        <authorList>
            <person name="Song J."/>
        </authorList>
    </citation>
    <scope>NUCLEOTIDE SEQUENCE [LARGE SCALE GENOMIC DNA]</scope>
    <source>
        <strain evidence="2 3">IMCC34675</strain>
    </source>
</reference>
<dbReference type="InterPro" id="IPR001109">
    <property type="entry name" value="Hydrogenase_HupF/HypC"/>
</dbReference>
<organism evidence="2 3">
    <name type="scientific">Uliginosibacterium aquaticum</name>
    <dbReference type="NCBI Taxonomy" id="2731212"/>
    <lineage>
        <taxon>Bacteria</taxon>
        <taxon>Pseudomonadati</taxon>
        <taxon>Pseudomonadota</taxon>
        <taxon>Betaproteobacteria</taxon>
        <taxon>Rhodocyclales</taxon>
        <taxon>Zoogloeaceae</taxon>
        <taxon>Uliginosibacterium</taxon>
    </lineage>
</organism>
<dbReference type="Pfam" id="PF01455">
    <property type="entry name" value="HupF_HypC"/>
    <property type="match status" value="1"/>
</dbReference>
<dbReference type="EMBL" id="JABCSC020000005">
    <property type="protein sequence ID" value="NSL56707.1"/>
    <property type="molecule type" value="Genomic_DNA"/>
</dbReference>
<gene>
    <name evidence="2" type="ORF">HJ583_016865</name>
</gene>
<evidence type="ECO:0000256" key="1">
    <source>
        <dbReference type="ARBA" id="ARBA00006018"/>
    </source>
</evidence>
<dbReference type="PROSITE" id="PS01097">
    <property type="entry name" value="HUPF_HYPC"/>
    <property type="match status" value="1"/>
</dbReference>
<dbReference type="Proteomes" id="UP000778523">
    <property type="component" value="Unassembled WGS sequence"/>
</dbReference>
<dbReference type="PANTHER" id="PTHR35177:SF2">
    <property type="entry name" value="HYDROGENASE MATURATION FACTOR HYBG"/>
    <property type="match status" value="1"/>
</dbReference>
<comment type="caution">
    <text evidence="2">The sequence shown here is derived from an EMBL/GenBank/DDBJ whole genome shotgun (WGS) entry which is preliminary data.</text>
</comment>
<name>A0ABX2IK69_9RHOO</name>